<gene>
    <name evidence="4" type="ORF">Fcan01_18126</name>
</gene>
<name>A0A226DR44_FOLCA</name>
<accession>A0A226DR44</accession>
<feature type="region of interest" description="Disordered" evidence="1">
    <location>
        <begin position="23"/>
        <end position="43"/>
    </location>
</feature>
<organism evidence="4 5">
    <name type="scientific">Folsomia candida</name>
    <name type="common">Springtail</name>
    <dbReference type="NCBI Taxonomy" id="158441"/>
    <lineage>
        <taxon>Eukaryota</taxon>
        <taxon>Metazoa</taxon>
        <taxon>Ecdysozoa</taxon>
        <taxon>Arthropoda</taxon>
        <taxon>Hexapoda</taxon>
        <taxon>Collembola</taxon>
        <taxon>Entomobryomorpha</taxon>
        <taxon>Isotomoidea</taxon>
        <taxon>Isotomidae</taxon>
        <taxon>Proisotominae</taxon>
        <taxon>Folsomia</taxon>
    </lineage>
</organism>
<evidence type="ECO:0000313" key="4">
    <source>
        <dbReference type="EMBL" id="OXA47161.1"/>
    </source>
</evidence>
<dbReference type="Gene3D" id="2.80.10.50">
    <property type="match status" value="1"/>
</dbReference>
<evidence type="ECO:0000259" key="3">
    <source>
        <dbReference type="Pfam" id="PF14200"/>
    </source>
</evidence>
<feature type="domain" description="Ricin B lectin" evidence="3">
    <location>
        <begin position="131"/>
        <end position="216"/>
    </location>
</feature>
<dbReference type="EMBL" id="LNIX01000014">
    <property type="protein sequence ID" value="OXA47161.1"/>
    <property type="molecule type" value="Genomic_DNA"/>
</dbReference>
<dbReference type="SUPFAM" id="SSF50370">
    <property type="entry name" value="Ricin B-like lectins"/>
    <property type="match status" value="1"/>
</dbReference>
<keyword evidence="2" id="KW-0732">Signal</keyword>
<protein>
    <recommendedName>
        <fullName evidence="3">Ricin B lectin domain-containing protein</fullName>
    </recommendedName>
</protein>
<dbReference type="InterPro" id="IPR000772">
    <property type="entry name" value="Ricin_B_lectin"/>
</dbReference>
<feature type="signal peptide" evidence="2">
    <location>
        <begin position="1"/>
        <end position="18"/>
    </location>
</feature>
<sequence length="234" mass="26232">MKLVLLLILVTLLVCISSELNNGKDSEERPGPEMSGLEFQPADGKPLNYSSLFDPTRDTNTKYYIFLRSTYWRCLTCDCSSGNNGNNLPVSIAFCYPTTNQLFYLIPTNGTGIYIDPPTVTSDKATRASFTYKIVNANDDRCLDRYHGPGDTDGAVVDWVVTNECVNTDGQKWIFNQITQSNAYQYFTIQNQAVSTNGYITTRSLSTSEGTLVHLWELTDATNPDWTQTWAYTS</sequence>
<evidence type="ECO:0000256" key="2">
    <source>
        <dbReference type="SAM" id="SignalP"/>
    </source>
</evidence>
<comment type="caution">
    <text evidence="4">The sequence shown here is derived from an EMBL/GenBank/DDBJ whole genome shotgun (WGS) entry which is preliminary data.</text>
</comment>
<dbReference type="Proteomes" id="UP000198287">
    <property type="component" value="Unassembled WGS sequence"/>
</dbReference>
<dbReference type="Pfam" id="PF14200">
    <property type="entry name" value="RicinB_lectin_2"/>
    <property type="match status" value="1"/>
</dbReference>
<dbReference type="CDD" id="cd00161">
    <property type="entry name" value="beta-trefoil_Ricin-like"/>
    <property type="match status" value="1"/>
</dbReference>
<evidence type="ECO:0000313" key="5">
    <source>
        <dbReference type="Proteomes" id="UP000198287"/>
    </source>
</evidence>
<proteinExistence type="predicted"/>
<reference evidence="4 5" key="1">
    <citation type="submission" date="2015-12" db="EMBL/GenBank/DDBJ databases">
        <title>The genome of Folsomia candida.</title>
        <authorList>
            <person name="Faddeeva A."/>
            <person name="Derks M.F."/>
            <person name="Anvar Y."/>
            <person name="Smit S."/>
            <person name="Van Straalen N."/>
            <person name="Roelofs D."/>
        </authorList>
    </citation>
    <scope>NUCLEOTIDE SEQUENCE [LARGE SCALE GENOMIC DNA]</scope>
    <source>
        <strain evidence="4 5">VU population</strain>
        <tissue evidence="4">Whole body</tissue>
    </source>
</reference>
<dbReference type="InterPro" id="IPR035992">
    <property type="entry name" value="Ricin_B-like_lectins"/>
</dbReference>
<keyword evidence="5" id="KW-1185">Reference proteome</keyword>
<evidence type="ECO:0000256" key="1">
    <source>
        <dbReference type="SAM" id="MobiDB-lite"/>
    </source>
</evidence>
<dbReference type="PROSITE" id="PS50231">
    <property type="entry name" value="RICIN_B_LECTIN"/>
    <property type="match status" value="1"/>
</dbReference>
<dbReference type="AlphaFoldDB" id="A0A226DR44"/>
<feature type="chain" id="PRO_5012827403" description="Ricin B lectin domain-containing protein" evidence="2">
    <location>
        <begin position="19"/>
        <end position="234"/>
    </location>
</feature>